<dbReference type="GO" id="GO:0003934">
    <property type="term" value="F:GTP cyclohydrolase I activity"/>
    <property type="evidence" value="ECO:0007669"/>
    <property type="project" value="UniProtKB-UniRule"/>
</dbReference>
<evidence type="ECO:0000313" key="3">
    <source>
        <dbReference type="EMBL" id="MBM3274774.1"/>
    </source>
</evidence>
<proteinExistence type="inferred from homology"/>
<evidence type="ECO:0000256" key="1">
    <source>
        <dbReference type="ARBA" id="ARBA00022801"/>
    </source>
</evidence>
<dbReference type="Pfam" id="PF02649">
    <property type="entry name" value="GCHY-1"/>
    <property type="match status" value="1"/>
</dbReference>
<keyword evidence="1 2" id="KW-0378">Hydrolase</keyword>
<comment type="similarity">
    <text evidence="2">Belongs to the GTP cyclohydrolase IV family.</text>
</comment>
<dbReference type="PANTHER" id="PTHR36445:SF1">
    <property type="entry name" value="GTP CYCLOHYDROLASE MPTA"/>
    <property type="match status" value="1"/>
</dbReference>
<evidence type="ECO:0000256" key="2">
    <source>
        <dbReference type="HAMAP-Rule" id="MF_01527"/>
    </source>
</evidence>
<dbReference type="EMBL" id="VGJX01000324">
    <property type="protein sequence ID" value="MBM3274774.1"/>
    <property type="molecule type" value="Genomic_DNA"/>
</dbReference>
<dbReference type="Gene3D" id="3.10.270.10">
    <property type="entry name" value="Urate Oxidase"/>
    <property type="match status" value="1"/>
</dbReference>
<dbReference type="EC" id="3.5.4.16" evidence="2"/>
<protein>
    <recommendedName>
        <fullName evidence="2">GTP cyclohydrolase FolE2</fullName>
        <ecNumber evidence="2">3.5.4.16</ecNumber>
    </recommendedName>
</protein>
<evidence type="ECO:0000313" key="4">
    <source>
        <dbReference type="Proteomes" id="UP000703893"/>
    </source>
</evidence>
<dbReference type="PANTHER" id="PTHR36445">
    <property type="entry name" value="GTP CYCLOHYDROLASE MPTA"/>
    <property type="match status" value="1"/>
</dbReference>
<accession>A0A938BN23</accession>
<dbReference type="InterPro" id="IPR003801">
    <property type="entry name" value="GTP_cyclohydrolase_FolE2/MptA"/>
</dbReference>
<dbReference type="HAMAP" id="MF_01527_B">
    <property type="entry name" value="GTP_cyclohydrol_B"/>
    <property type="match status" value="1"/>
</dbReference>
<gene>
    <name evidence="2" type="primary">folE2</name>
    <name evidence="3" type="ORF">FJZ00_06455</name>
</gene>
<name>A0A938BN23_9BACT</name>
<dbReference type="AlphaFoldDB" id="A0A938BN23"/>
<reference evidence="3 4" key="1">
    <citation type="submission" date="2019-03" db="EMBL/GenBank/DDBJ databases">
        <title>Lake Tanganyika Metagenome-Assembled Genomes (MAGs).</title>
        <authorList>
            <person name="Tran P."/>
        </authorList>
    </citation>
    <scope>NUCLEOTIDE SEQUENCE [LARGE SCALE GENOMIC DNA]</scope>
    <source>
        <strain evidence="3">K_DeepCast_65m_m2_236</strain>
    </source>
</reference>
<feature type="site" description="May be catalytically important" evidence="2">
    <location>
        <position position="147"/>
    </location>
</feature>
<dbReference type="GO" id="GO:0046654">
    <property type="term" value="P:tetrahydrofolate biosynthetic process"/>
    <property type="evidence" value="ECO:0007669"/>
    <property type="project" value="UniProtKB-UniRule"/>
</dbReference>
<dbReference type="InterPro" id="IPR022838">
    <property type="entry name" value="GTP_cyclohydrolase_FolE2"/>
</dbReference>
<comment type="caution">
    <text evidence="3">The sequence shown here is derived from an EMBL/GenBank/DDBJ whole genome shotgun (WGS) entry which is preliminary data.</text>
</comment>
<organism evidence="3 4">
    <name type="scientific">Candidatus Tanganyikabacteria bacterium</name>
    <dbReference type="NCBI Taxonomy" id="2961651"/>
    <lineage>
        <taxon>Bacteria</taxon>
        <taxon>Bacillati</taxon>
        <taxon>Candidatus Sericytochromatia</taxon>
        <taxon>Candidatus Tanganyikabacteria</taxon>
    </lineage>
</organism>
<comment type="function">
    <text evidence="2">Converts GTP to 7,8-dihydroneopterin triphosphate.</text>
</comment>
<comment type="catalytic activity">
    <reaction evidence="2">
        <text>GTP + H2O = 7,8-dihydroneopterin 3'-triphosphate + formate + H(+)</text>
        <dbReference type="Rhea" id="RHEA:17473"/>
        <dbReference type="ChEBI" id="CHEBI:15377"/>
        <dbReference type="ChEBI" id="CHEBI:15378"/>
        <dbReference type="ChEBI" id="CHEBI:15740"/>
        <dbReference type="ChEBI" id="CHEBI:37565"/>
        <dbReference type="ChEBI" id="CHEBI:58462"/>
        <dbReference type="EC" id="3.5.4.16"/>
    </reaction>
</comment>
<sequence>MHDIQDSPDTRCVALQRVGIKDISVPMRVQTRSGSFQTVHATCELTVGLPKEFKGTHMSRFVEILAHWQKRNLSGSCVEDLVDDVCTRLGASTAAAAIRFKYFVEKAAPASGLVAATDLDCSFEGEVGLDGIYHFTLGLAVPMTTLCPCSKAISRYGAHNQRSLVVAKVRYRTGCIWIEDLASALEDCGSCPIYPLLKREDEKVVTERAFDNPKFVEDVLRDAILYLRSLPGIEWFSLECTNFESIHNHNAFAAHEEWVETFPGPV</sequence>
<dbReference type="NCBIfam" id="NF010200">
    <property type="entry name" value="PRK13674.1-1"/>
    <property type="match status" value="1"/>
</dbReference>
<comment type="pathway">
    <text evidence="2">Cofactor biosynthesis; 7,8-dihydroneopterin triphosphate biosynthesis; 7,8-dihydroneopterin triphosphate from GTP: step 1/1.</text>
</comment>
<dbReference type="Proteomes" id="UP000703893">
    <property type="component" value="Unassembled WGS sequence"/>
</dbReference>